<dbReference type="AlphaFoldDB" id="A0A4C1XLU5"/>
<sequence length="113" mass="13154">MISYIHFIIKERSYKINELDSVTSLAAHCSFIGIRFRATMCEYCVRCKRNTHTFLNRTCERSLLSRLSMAALSFPSNYILQRLLRYRPSSSDVVPEEHTCTVNCTVNRVRGVR</sequence>
<dbReference type="Proteomes" id="UP000299102">
    <property type="component" value="Unassembled WGS sequence"/>
</dbReference>
<reference evidence="1 2" key="1">
    <citation type="journal article" date="2019" name="Commun. Biol.">
        <title>The bagworm genome reveals a unique fibroin gene that provides high tensile strength.</title>
        <authorList>
            <person name="Kono N."/>
            <person name="Nakamura H."/>
            <person name="Ohtoshi R."/>
            <person name="Tomita M."/>
            <person name="Numata K."/>
            <person name="Arakawa K."/>
        </authorList>
    </citation>
    <scope>NUCLEOTIDE SEQUENCE [LARGE SCALE GENOMIC DNA]</scope>
</reference>
<keyword evidence="2" id="KW-1185">Reference proteome</keyword>
<evidence type="ECO:0000313" key="1">
    <source>
        <dbReference type="EMBL" id="GBP64886.1"/>
    </source>
</evidence>
<protein>
    <submittedName>
        <fullName evidence="1">Uncharacterized protein</fullName>
    </submittedName>
</protein>
<organism evidence="1 2">
    <name type="scientific">Eumeta variegata</name>
    <name type="common">Bagworm moth</name>
    <name type="synonym">Eumeta japonica</name>
    <dbReference type="NCBI Taxonomy" id="151549"/>
    <lineage>
        <taxon>Eukaryota</taxon>
        <taxon>Metazoa</taxon>
        <taxon>Ecdysozoa</taxon>
        <taxon>Arthropoda</taxon>
        <taxon>Hexapoda</taxon>
        <taxon>Insecta</taxon>
        <taxon>Pterygota</taxon>
        <taxon>Neoptera</taxon>
        <taxon>Endopterygota</taxon>
        <taxon>Lepidoptera</taxon>
        <taxon>Glossata</taxon>
        <taxon>Ditrysia</taxon>
        <taxon>Tineoidea</taxon>
        <taxon>Psychidae</taxon>
        <taxon>Oiketicinae</taxon>
        <taxon>Eumeta</taxon>
    </lineage>
</organism>
<evidence type="ECO:0000313" key="2">
    <source>
        <dbReference type="Proteomes" id="UP000299102"/>
    </source>
</evidence>
<comment type="caution">
    <text evidence="1">The sequence shown here is derived from an EMBL/GenBank/DDBJ whole genome shotgun (WGS) entry which is preliminary data.</text>
</comment>
<dbReference type="EMBL" id="BGZK01000912">
    <property type="protein sequence ID" value="GBP64886.1"/>
    <property type="molecule type" value="Genomic_DNA"/>
</dbReference>
<name>A0A4C1XLU5_EUMVA</name>
<gene>
    <name evidence="1" type="ORF">EVAR_49820_1</name>
</gene>
<proteinExistence type="predicted"/>
<accession>A0A4C1XLU5</accession>